<evidence type="ECO:0000256" key="1">
    <source>
        <dbReference type="SAM" id="Phobius"/>
    </source>
</evidence>
<organism evidence="2 3">
    <name type="scientific">Carnegiea gigantea</name>
    <dbReference type="NCBI Taxonomy" id="171969"/>
    <lineage>
        <taxon>Eukaryota</taxon>
        <taxon>Viridiplantae</taxon>
        <taxon>Streptophyta</taxon>
        <taxon>Embryophyta</taxon>
        <taxon>Tracheophyta</taxon>
        <taxon>Spermatophyta</taxon>
        <taxon>Magnoliopsida</taxon>
        <taxon>eudicotyledons</taxon>
        <taxon>Gunneridae</taxon>
        <taxon>Pentapetalae</taxon>
        <taxon>Caryophyllales</taxon>
        <taxon>Cactineae</taxon>
        <taxon>Cactaceae</taxon>
        <taxon>Cactoideae</taxon>
        <taxon>Echinocereeae</taxon>
        <taxon>Carnegiea</taxon>
    </lineage>
</organism>
<dbReference type="AlphaFoldDB" id="A0A9Q1KGJ2"/>
<protein>
    <submittedName>
        <fullName evidence="2">Uncharacterized protein</fullName>
    </submittedName>
</protein>
<evidence type="ECO:0000313" key="2">
    <source>
        <dbReference type="EMBL" id="KAJ8443104.1"/>
    </source>
</evidence>
<comment type="caution">
    <text evidence="2">The sequence shown here is derived from an EMBL/GenBank/DDBJ whole genome shotgun (WGS) entry which is preliminary data.</text>
</comment>
<dbReference type="Proteomes" id="UP001153076">
    <property type="component" value="Unassembled WGS sequence"/>
</dbReference>
<proteinExistence type="predicted"/>
<keyword evidence="1" id="KW-1133">Transmembrane helix</keyword>
<feature type="transmembrane region" description="Helical" evidence="1">
    <location>
        <begin position="201"/>
        <end position="220"/>
    </location>
</feature>
<accession>A0A9Q1KGJ2</accession>
<sequence length="326" mass="37092">MKKKKKKGERGRWLFWTLEFCFPAAEVLNVNVNQLEEKASHFCSGYMFRSYFVNCFEAAKAMDSVWDCVTDYDALNCGGNAIYHRQGTKITDIIGRMYNHLLSTGPWCNELTFGITGLPLSLFIIIYSDAGVFNGPNFDWIGPRWKDRLREKVRTEDWRELEPDRDWTKKLGPDGGRPKQTEFIFNLSSVWIGELNRTEDLIRYFIGQVFLFYGFGLYTYTPRAPLLRGLDRNPLCNISLDLLNDLPIGFVDVCFHLLLGLLSISFVALLPELAHLEVICSMSKTQGLTCQEHDHMEMGWVGASTLHCSSVSSLSVAAKTKLVGLV</sequence>
<evidence type="ECO:0000313" key="3">
    <source>
        <dbReference type="Proteomes" id="UP001153076"/>
    </source>
</evidence>
<keyword evidence="3" id="KW-1185">Reference proteome</keyword>
<name>A0A9Q1KGJ2_9CARY</name>
<feature type="transmembrane region" description="Helical" evidence="1">
    <location>
        <begin position="248"/>
        <end position="270"/>
    </location>
</feature>
<reference evidence="2" key="1">
    <citation type="submission" date="2022-04" db="EMBL/GenBank/DDBJ databases">
        <title>Carnegiea gigantea Genome sequencing and assembly v2.</title>
        <authorList>
            <person name="Copetti D."/>
            <person name="Sanderson M.J."/>
            <person name="Burquez A."/>
            <person name="Wojciechowski M.F."/>
        </authorList>
    </citation>
    <scope>NUCLEOTIDE SEQUENCE</scope>
    <source>
        <strain evidence="2">SGP5-SGP5p</strain>
        <tissue evidence="2">Aerial part</tissue>
    </source>
</reference>
<gene>
    <name evidence="2" type="ORF">Cgig2_030872</name>
</gene>
<dbReference type="EMBL" id="JAKOGI010000126">
    <property type="protein sequence ID" value="KAJ8443104.1"/>
    <property type="molecule type" value="Genomic_DNA"/>
</dbReference>
<keyword evidence="1" id="KW-0812">Transmembrane</keyword>
<keyword evidence="1" id="KW-0472">Membrane</keyword>